<accession>R4WJ87</accession>
<name>R4WJ87_9BURK</name>
<proteinExistence type="predicted"/>
<evidence type="ECO:0008006" key="3">
    <source>
        <dbReference type="Google" id="ProtNLM"/>
    </source>
</evidence>
<sequence>MQIRYFRSLIFRDNHAQDLLGRALYLGACDPDVGATVRIERNAFERCSSTTVNKAYNSAIMIGVDAPSSINELVLRKNTALSCGSTLYAVSNGPLTIGALLDEENSIDRSMQRVGTIGAAARLAPGRIQIRRTDNAPPRGVVRASYGSEITDATTGIIWRCDQPGETVGSWTAVSR</sequence>
<evidence type="ECO:0000313" key="1">
    <source>
        <dbReference type="EMBL" id="BAN24429.1"/>
    </source>
</evidence>
<keyword evidence="2" id="KW-1185">Reference proteome</keyword>
<dbReference type="PATRIC" id="fig|758793.3.peg.2680"/>
<evidence type="ECO:0000313" key="2">
    <source>
        <dbReference type="Proteomes" id="UP000013966"/>
    </source>
</evidence>
<reference evidence="1 2" key="2">
    <citation type="journal article" date="2018" name="Int. J. Syst. Evol. Microbiol.">
        <title>Burkholderia insecticola sp. nov., a gut symbiotic bacterium of the bean bug Riptortus pedestris.</title>
        <authorList>
            <person name="Takeshita K."/>
            <person name="Tamaki H."/>
            <person name="Ohbayashi T."/>
            <person name="Meng X.-Y."/>
            <person name="Sone T."/>
            <person name="Mitani Y."/>
            <person name="Peeters C."/>
            <person name="Kikuchi Y."/>
            <person name="Vandamme P."/>
        </authorList>
    </citation>
    <scope>NUCLEOTIDE SEQUENCE [LARGE SCALE GENOMIC DNA]</scope>
    <source>
        <strain evidence="1">RPE64</strain>
    </source>
</reference>
<reference evidence="1 2" key="1">
    <citation type="journal article" date="2013" name="Genome Announc.">
        <title>Complete Genome Sequence of Burkholderia sp. Strain RPE64, Bacterial Symbiont of the Bean Bug Riptortus pedestris.</title>
        <authorList>
            <person name="Shibata T.F."/>
            <person name="Maeda T."/>
            <person name="Nikoh N."/>
            <person name="Yamaguchi K."/>
            <person name="Oshima K."/>
            <person name="Hattori M."/>
            <person name="Nishiyama T."/>
            <person name="Hasebe M."/>
            <person name="Fukatsu T."/>
            <person name="Kikuchi Y."/>
            <person name="Shigenobu S."/>
        </authorList>
    </citation>
    <scope>NUCLEOTIDE SEQUENCE [LARGE SCALE GENOMIC DNA]</scope>
</reference>
<dbReference type="AlphaFoldDB" id="R4WJ87"/>
<dbReference type="Proteomes" id="UP000013966">
    <property type="component" value="Chromosome 1"/>
</dbReference>
<protein>
    <recommendedName>
        <fullName evidence="3">Right handed beta helix domain-containing protein</fullName>
    </recommendedName>
</protein>
<organism evidence="1 2">
    <name type="scientific">Caballeronia insecticola</name>
    <dbReference type="NCBI Taxonomy" id="758793"/>
    <lineage>
        <taxon>Bacteria</taxon>
        <taxon>Pseudomonadati</taxon>
        <taxon>Pseudomonadota</taxon>
        <taxon>Betaproteobacteria</taxon>
        <taxon>Burkholderiales</taxon>
        <taxon>Burkholderiaceae</taxon>
        <taxon>Caballeronia</taxon>
    </lineage>
</organism>
<dbReference type="KEGG" id="buo:BRPE64_ACDS26750"/>
<gene>
    <name evidence="1" type="ORF">BRPE64_ACDS26750</name>
</gene>
<dbReference type="EMBL" id="AP013058">
    <property type="protein sequence ID" value="BAN24429.1"/>
    <property type="molecule type" value="Genomic_DNA"/>
</dbReference>
<dbReference type="HOGENOM" id="CLU_1522391_0_0_4"/>